<evidence type="ECO:0000313" key="7">
    <source>
        <dbReference type="EMBL" id="OEO28817.1"/>
    </source>
</evidence>
<protein>
    <submittedName>
        <fullName evidence="7">NADH:flavin oxidoreductase / NADH oxidase</fullName>
    </submittedName>
</protein>
<name>A0A1E5XJP8_9HYPH</name>
<dbReference type="GO" id="GO:0003959">
    <property type="term" value="F:NADPH dehydrogenase activity"/>
    <property type="evidence" value="ECO:0007669"/>
    <property type="project" value="InterPro"/>
</dbReference>
<dbReference type="Proteomes" id="UP000095463">
    <property type="component" value="Unassembled WGS sequence"/>
</dbReference>
<evidence type="ECO:0000256" key="5">
    <source>
        <dbReference type="ARBA" id="ARBA00023002"/>
    </source>
</evidence>
<keyword evidence="5" id="KW-0560">Oxidoreductase</keyword>
<evidence type="ECO:0000256" key="4">
    <source>
        <dbReference type="ARBA" id="ARBA00022857"/>
    </source>
</evidence>
<evidence type="ECO:0000313" key="8">
    <source>
        <dbReference type="Proteomes" id="UP000095463"/>
    </source>
</evidence>
<dbReference type="InterPro" id="IPR013785">
    <property type="entry name" value="Aldolase_TIM"/>
</dbReference>
<evidence type="ECO:0000259" key="6">
    <source>
        <dbReference type="Pfam" id="PF00724"/>
    </source>
</evidence>
<dbReference type="CDD" id="cd02932">
    <property type="entry name" value="OYE_YqiM_FMN"/>
    <property type="match status" value="1"/>
</dbReference>
<proteinExistence type="predicted"/>
<dbReference type="GO" id="GO:0010181">
    <property type="term" value="F:FMN binding"/>
    <property type="evidence" value="ECO:0007669"/>
    <property type="project" value="InterPro"/>
</dbReference>
<dbReference type="AlphaFoldDB" id="A0A1E5XJP8"/>
<dbReference type="EMBL" id="LAJE02000354">
    <property type="protein sequence ID" value="OEO28817.1"/>
    <property type="molecule type" value="Genomic_DNA"/>
</dbReference>
<gene>
    <name evidence="7" type="ORF">VW23_002910</name>
</gene>
<evidence type="ECO:0000256" key="2">
    <source>
        <dbReference type="ARBA" id="ARBA00022630"/>
    </source>
</evidence>
<dbReference type="PANTHER" id="PTHR43303">
    <property type="entry name" value="NADPH DEHYDROGENASE C23G7.10C-RELATED"/>
    <property type="match status" value="1"/>
</dbReference>
<sequence length="375" mass="40967">MSQLFSPFTVRGLTMRNRTVIAPMCQYSAQHGLANDWHFVHLGRFALGGFGLVILEATGVTPEARISYGDLGLWNDEQIAPLKHIVGFLKAEGAATGIQLGHAGRKAATPIAWRHGFDETEADKRDYAYETWVPEAPSAERHSDNPNFQTPVALDKAGIQRVVQSFADAARRADQAGFDTVEIHGAHGYLISQFLSPLANHRGDEYGGSRENRMRFPLEVTEAVRAVWPEDKPLIVRLSVTDGSPGGWGIDDSIVLSRELQALGVDMIHCSSGGFDGYSLKAAPLYQVELSKAIRAAGVPTIAVGLIDDANDAERILAEGEADLVAFARTALEDPNWPVHARHTLEGGGDAYQLWPKQARSRIRDRDRALGIRQS</sequence>
<dbReference type="Gene3D" id="3.20.20.70">
    <property type="entry name" value="Aldolase class I"/>
    <property type="match status" value="1"/>
</dbReference>
<reference evidence="7 8" key="1">
    <citation type="journal article" date="2015" name="Genome Announc.">
        <title>Genome Assemblies of Three Soil-Associated Devosia species: D. insulae, D. limi, and D. soli.</title>
        <authorList>
            <person name="Hassan Y.I."/>
            <person name="Lepp D."/>
            <person name="Zhou T."/>
        </authorList>
    </citation>
    <scope>NUCLEOTIDE SEQUENCE [LARGE SCALE GENOMIC DNA]</scope>
    <source>
        <strain evidence="7 8">DS-56</strain>
    </source>
</reference>
<dbReference type="GO" id="GO:0050661">
    <property type="term" value="F:NADP binding"/>
    <property type="evidence" value="ECO:0007669"/>
    <property type="project" value="InterPro"/>
</dbReference>
<feature type="domain" description="NADH:flavin oxidoreductase/NADH oxidase N-terminal" evidence="6">
    <location>
        <begin position="3"/>
        <end position="345"/>
    </location>
</feature>
<dbReference type="InterPro" id="IPR001155">
    <property type="entry name" value="OxRdtase_FMN_N"/>
</dbReference>
<evidence type="ECO:0000256" key="1">
    <source>
        <dbReference type="ARBA" id="ARBA00001917"/>
    </source>
</evidence>
<comment type="cofactor">
    <cofactor evidence="1">
        <name>FMN</name>
        <dbReference type="ChEBI" id="CHEBI:58210"/>
    </cofactor>
</comment>
<organism evidence="7 8">
    <name type="scientific">Devosia insulae DS-56</name>
    <dbReference type="NCBI Taxonomy" id="1116389"/>
    <lineage>
        <taxon>Bacteria</taxon>
        <taxon>Pseudomonadati</taxon>
        <taxon>Pseudomonadota</taxon>
        <taxon>Alphaproteobacteria</taxon>
        <taxon>Hyphomicrobiales</taxon>
        <taxon>Devosiaceae</taxon>
        <taxon>Devosia</taxon>
    </lineage>
</organism>
<dbReference type="SUPFAM" id="SSF51395">
    <property type="entry name" value="FMN-linked oxidoreductases"/>
    <property type="match status" value="1"/>
</dbReference>
<dbReference type="OrthoDB" id="9804454at2"/>
<evidence type="ECO:0000256" key="3">
    <source>
        <dbReference type="ARBA" id="ARBA00022643"/>
    </source>
</evidence>
<accession>A0A1E5XJP8</accession>
<comment type="caution">
    <text evidence="7">The sequence shown here is derived from an EMBL/GenBank/DDBJ whole genome shotgun (WGS) entry which is preliminary data.</text>
</comment>
<dbReference type="InterPro" id="IPR044152">
    <property type="entry name" value="YqjM-like"/>
</dbReference>
<dbReference type="PANTHER" id="PTHR43303:SF4">
    <property type="entry name" value="NADPH DEHYDROGENASE C23G7.10C-RELATED"/>
    <property type="match status" value="1"/>
</dbReference>
<dbReference type="Pfam" id="PF00724">
    <property type="entry name" value="Oxidored_FMN"/>
    <property type="match status" value="1"/>
</dbReference>
<dbReference type="RefSeq" id="WP_069911889.1">
    <property type="nucleotide sequence ID" value="NZ_LAJE02000354.1"/>
</dbReference>
<keyword evidence="8" id="KW-1185">Reference proteome</keyword>
<keyword evidence="4" id="KW-0521">NADP</keyword>
<keyword evidence="2" id="KW-0285">Flavoprotein</keyword>
<keyword evidence="3" id="KW-0288">FMN</keyword>